<reference evidence="6" key="1">
    <citation type="submission" date="2021-01" db="EMBL/GenBank/DDBJ databases">
        <title>Phytophthora aleatoria, a newly-described species from Pinus radiata is distinct from Phytophthora cactorum isolates based on comparative genomics.</title>
        <authorList>
            <person name="Mcdougal R."/>
            <person name="Panda P."/>
            <person name="Williams N."/>
            <person name="Studholme D.J."/>
        </authorList>
    </citation>
    <scope>NUCLEOTIDE SEQUENCE</scope>
    <source>
        <strain evidence="6">NZFS 3830</strain>
    </source>
</reference>
<keyword evidence="3 5" id="KW-0964">Secreted</keyword>
<dbReference type="EMBL" id="JAENGZ010002610">
    <property type="protein sequence ID" value="KAG6943299.1"/>
    <property type="molecule type" value="Genomic_DNA"/>
</dbReference>
<keyword evidence="4 5" id="KW-0732">Signal</keyword>
<name>A0A8T1TKF4_9STRA</name>
<comment type="caution">
    <text evidence="6">The sequence shown here is derived from an EMBL/GenBank/DDBJ whole genome shotgun (WGS) entry which is preliminary data.</text>
</comment>
<sequence length="187" mass="21676">MRFCYALTTTAAIMLVYCEVSPAQAQASQKKLMPVDGGEVVTTTITNKRFLRRYSELNDDDNEERIKSGPIILDTPKKIDDFFEMDKLEKMLDPKLADRLLKGKKIWGWLDSKVLDDALHGNFAKKKEVFERLRANIVDSTKLTAFLKLHPSIDHKYRFVYEMYASYLKTGEAKKLSGIKRKRESFR</sequence>
<evidence type="ECO:0000256" key="3">
    <source>
        <dbReference type="ARBA" id="ARBA00022525"/>
    </source>
</evidence>
<dbReference type="Proteomes" id="UP000688947">
    <property type="component" value="Unassembled WGS sequence"/>
</dbReference>
<feature type="signal peptide" evidence="5">
    <location>
        <begin position="1"/>
        <end position="25"/>
    </location>
</feature>
<dbReference type="Pfam" id="PF16810">
    <property type="entry name" value="RXLR"/>
    <property type="match status" value="1"/>
</dbReference>
<dbReference type="AlphaFoldDB" id="A0A8T1TKF4"/>
<dbReference type="VEuPathDB" id="FungiDB:PC110_g13992"/>
<comment type="function">
    <text evidence="5">Effector that suppresses plant defense responses during pathogen infection.</text>
</comment>
<comment type="similarity">
    <text evidence="2 5">Belongs to the RxLR effector family.</text>
</comment>
<dbReference type="GO" id="GO:0005576">
    <property type="term" value="C:extracellular region"/>
    <property type="evidence" value="ECO:0007669"/>
    <property type="project" value="UniProtKB-SubCell"/>
</dbReference>
<evidence type="ECO:0000256" key="4">
    <source>
        <dbReference type="ARBA" id="ARBA00022729"/>
    </source>
</evidence>
<organism evidence="6 7">
    <name type="scientific">Phytophthora cactorum</name>
    <dbReference type="NCBI Taxonomy" id="29920"/>
    <lineage>
        <taxon>Eukaryota</taxon>
        <taxon>Sar</taxon>
        <taxon>Stramenopiles</taxon>
        <taxon>Oomycota</taxon>
        <taxon>Peronosporomycetes</taxon>
        <taxon>Peronosporales</taxon>
        <taxon>Peronosporaceae</taxon>
        <taxon>Phytophthora</taxon>
    </lineage>
</organism>
<comment type="domain">
    <text evidence="5">The RxLR-dEER motif acts to carry the protein into the host cell cytoplasm through binding to cell surface phosphatidylinositol-3-phosphate.</text>
</comment>
<gene>
    <name evidence="6" type="ORF">JG687_00018552</name>
</gene>
<evidence type="ECO:0000256" key="5">
    <source>
        <dbReference type="RuleBase" id="RU367124"/>
    </source>
</evidence>
<evidence type="ECO:0000256" key="1">
    <source>
        <dbReference type="ARBA" id="ARBA00004613"/>
    </source>
</evidence>
<feature type="chain" id="PRO_5035969324" description="RxLR effector protein" evidence="5">
    <location>
        <begin position="26"/>
        <end position="187"/>
    </location>
</feature>
<evidence type="ECO:0000313" key="7">
    <source>
        <dbReference type="Proteomes" id="UP000688947"/>
    </source>
</evidence>
<accession>A0A8T1TKF4</accession>
<evidence type="ECO:0000313" key="6">
    <source>
        <dbReference type="EMBL" id="KAG6943299.1"/>
    </source>
</evidence>
<comment type="subcellular location">
    <subcellularLocation>
        <location evidence="1 5">Secreted</location>
    </subcellularLocation>
</comment>
<dbReference type="OrthoDB" id="124761at2759"/>
<evidence type="ECO:0000256" key="2">
    <source>
        <dbReference type="ARBA" id="ARBA00010400"/>
    </source>
</evidence>
<protein>
    <recommendedName>
        <fullName evidence="5">RxLR effector protein</fullName>
    </recommendedName>
</protein>
<proteinExistence type="inferred from homology"/>
<dbReference type="InterPro" id="IPR031825">
    <property type="entry name" value="RXLR"/>
</dbReference>